<protein>
    <submittedName>
        <fullName evidence="3">HEPN domain-containing protein</fullName>
    </submittedName>
</protein>
<gene>
    <name evidence="3" type="ORF">D1866_05095</name>
    <name evidence="2" type="ORF">GFB69_09730</name>
</gene>
<evidence type="ECO:0000313" key="3">
    <source>
        <dbReference type="EMBL" id="QGR21431.1"/>
    </source>
</evidence>
<evidence type="ECO:0000259" key="1">
    <source>
        <dbReference type="PROSITE" id="PS50910"/>
    </source>
</evidence>
<reference evidence="3 4" key="2">
    <citation type="submission" date="2019-10" db="EMBL/GenBank/DDBJ databases">
        <title>Genome Sequences from Six Type Strain Members of the Archaeal Family Sulfolobaceae: Acidianus ambivalens, Acidianus infernus, Metallosphaera prunae, Stygiolobus azoricus, Sulfolobus metallicus, and Sulfurisphaera ohwakuensis.</title>
        <authorList>
            <person name="Counts J.A."/>
            <person name="Kelly R.M."/>
        </authorList>
    </citation>
    <scope>NUCLEOTIDE SEQUENCE [LARGE SCALE GENOMIC DNA]</scope>
    <source>
        <strain evidence="3 4">LEI 10</strain>
    </source>
</reference>
<feature type="domain" description="HEPN" evidence="1">
    <location>
        <begin position="5"/>
        <end position="116"/>
    </location>
</feature>
<dbReference type="InterPro" id="IPR007842">
    <property type="entry name" value="HEPN_dom"/>
</dbReference>
<organism evidence="3 4">
    <name type="scientific">Acidianus ambivalens</name>
    <name type="common">Desulfurolobus ambivalens</name>
    <dbReference type="NCBI Taxonomy" id="2283"/>
    <lineage>
        <taxon>Archaea</taxon>
        <taxon>Thermoproteota</taxon>
        <taxon>Thermoprotei</taxon>
        <taxon>Sulfolobales</taxon>
        <taxon>Sulfolobaceae</taxon>
        <taxon>Acidianus</taxon>
    </lineage>
</organism>
<dbReference type="Gene3D" id="1.20.120.330">
    <property type="entry name" value="Nucleotidyltransferases domain 2"/>
    <property type="match status" value="1"/>
</dbReference>
<dbReference type="RefSeq" id="WP_013776801.1">
    <property type="nucleotide sequence ID" value="NZ_CP045482.1"/>
</dbReference>
<evidence type="ECO:0000313" key="5">
    <source>
        <dbReference type="Proteomes" id="UP000474054"/>
    </source>
</evidence>
<dbReference type="KEGG" id="aamb:D1866_05095"/>
<dbReference type="SUPFAM" id="SSF81593">
    <property type="entry name" value="Nucleotidyltransferase substrate binding subunit/domain"/>
    <property type="match status" value="1"/>
</dbReference>
<dbReference type="SMART" id="SM00748">
    <property type="entry name" value="HEPN"/>
    <property type="match status" value="1"/>
</dbReference>
<dbReference type="AlphaFoldDB" id="A0A650CU90"/>
<keyword evidence="4" id="KW-1185">Reference proteome</keyword>
<accession>A0A650CU90</accession>
<dbReference type="PROSITE" id="PS50910">
    <property type="entry name" value="HEPN"/>
    <property type="match status" value="1"/>
</dbReference>
<proteinExistence type="predicted"/>
<dbReference type="Pfam" id="PF05168">
    <property type="entry name" value="HEPN"/>
    <property type="match status" value="1"/>
</dbReference>
<evidence type="ECO:0000313" key="4">
    <source>
        <dbReference type="Proteomes" id="UP000426328"/>
    </source>
</evidence>
<sequence length="130" mass="15406">MSFLRDNARQFLEQAKFSMERGFYNLVLFNVEQSIQLNLKFLLYSLTGDFPKTHKISELFKYVINILDNSCNLSNFYEENKDFISIIEFSYISSRYLPQTFSKDDAEKSLRIGEEFSKMIENCLKTMQKS</sequence>
<dbReference type="GeneID" id="42779088"/>
<dbReference type="GeneID" id="10601513"/>
<reference evidence="2 5" key="1">
    <citation type="submission" date="2019-10" db="EMBL/GenBank/DDBJ databases">
        <title>Comparative genomics of sulfur disproportionating microorganisms.</title>
        <authorList>
            <person name="Ward L.M."/>
            <person name="Bertran E."/>
            <person name="Johnston D."/>
        </authorList>
    </citation>
    <scope>NUCLEOTIDE SEQUENCE [LARGE SCALE GENOMIC DNA]</scope>
    <source>
        <strain evidence="2 5">DSM 3772</strain>
    </source>
</reference>
<evidence type="ECO:0000313" key="2">
    <source>
        <dbReference type="EMBL" id="MQL56013.1"/>
    </source>
</evidence>
<dbReference type="EMBL" id="CP045482">
    <property type="protein sequence ID" value="QGR21431.1"/>
    <property type="molecule type" value="Genomic_DNA"/>
</dbReference>
<name>A0A650CU90_ACIAM</name>
<dbReference type="EMBL" id="WHYS01000002">
    <property type="protein sequence ID" value="MQL56013.1"/>
    <property type="molecule type" value="Genomic_DNA"/>
</dbReference>
<dbReference type="Proteomes" id="UP000426328">
    <property type="component" value="Chromosome"/>
</dbReference>
<dbReference type="Proteomes" id="UP000474054">
    <property type="component" value="Unassembled WGS sequence"/>
</dbReference>